<comment type="similarity">
    <text evidence="4">Belongs to the cytochrome P450 family.</text>
</comment>
<dbReference type="GO" id="GO:0004497">
    <property type="term" value="F:monooxygenase activity"/>
    <property type="evidence" value="ECO:0007669"/>
    <property type="project" value="UniProtKB-KW"/>
</dbReference>
<evidence type="ECO:0000256" key="2">
    <source>
        <dbReference type="ARBA" id="ARBA00004370"/>
    </source>
</evidence>
<keyword evidence="8 13" id="KW-1133">Transmembrane helix</keyword>
<dbReference type="InterPro" id="IPR001128">
    <property type="entry name" value="Cyt_P450"/>
</dbReference>
<sequence length="345" mass="38691">MSSALNEFMSPVDVYALWPWFLSAAVVLGLRWLFAVPRNLEHIPRVPVIPTLLSYARGEVEDVRIKKLLLPYANMGEPAILVYSLGRWIIAKDLSADIITYPKEVPPDGLLLWRLVGYENIILSNGEAWKRHSRVVKTALNRNVPVGEFAALAKKLFSQMGKGGSLHWDELTMRYTLDAVGTTAIGHDFDAIANGNSPFVRQYHHVMESIASPPYLVAPKLENVFPRVKTMNAIDELVASFQTILAHKKENPGNDMLTYMMEDKQMTDAEYRDNIVVFFIAGHDTSAGAMSSLCYYMAKRPEVQKRARDEVRRAMSKNPTGEPTMAELGEMRGCTKCDTLILTLG</sequence>
<evidence type="ECO:0000256" key="10">
    <source>
        <dbReference type="ARBA" id="ARBA00023004"/>
    </source>
</evidence>
<evidence type="ECO:0000256" key="11">
    <source>
        <dbReference type="ARBA" id="ARBA00023033"/>
    </source>
</evidence>
<keyword evidence="10" id="KW-0408">Iron</keyword>
<evidence type="ECO:0000256" key="13">
    <source>
        <dbReference type="SAM" id="Phobius"/>
    </source>
</evidence>
<dbReference type="OrthoDB" id="1470350at2759"/>
<accession>A0A8H7CTZ1</accession>
<keyword evidence="15" id="KW-1185">Reference proteome</keyword>
<keyword evidence="12 13" id="KW-0472">Membrane</keyword>
<comment type="subcellular location">
    <subcellularLocation>
        <location evidence="2">Membrane</location>
    </subcellularLocation>
</comment>
<organism evidence="14 15">
    <name type="scientific">Mycena sanguinolenta</name>
    <dbReference type="NCBI Taxonomy" id="230812"/>
    <lineage>
        <taxon>Eukaryota</taxon>
        <taxon>Fungi</taxon>
        <taxon>Dikarya</taxon>
        <taxon>Basidiomycota</taxon>
        <taxon>Agaricomycotina</taxon>
        <taxon>Agaricomycetes</taxon>
        <taxon>Agaricomycetidae</taxon>
        <taxon>Agaricales</taxon>
        <taxon>Marasmiineae</taxon>
        <taxon>Mycenaceae</taxon>
        <taxon>Mycena</taxon>
    </lineage>
</organism>
<keyword evidence="9" id="KW-0560">Oxidoreductase</keyword>
<dbReference type="EMBL" id="JACAZH010000017">
    <property type="protein sequence ID" value="KAF7347951.1"/>
    <property type="molecule type" value="Genomic_DNA"/>
</dbReference>
<dbReference type="GO" id="GO:0016020">
    <property type="term" value="C:membrane"/>
    <property type="evidence" value="ECO:0007669"/>
    <property type="project" value="UniProtKB-SubCell"/>
</dbReference>
<name>A0A8H7CTZ1_9AGAR</name>
<evidence type="ECO:0000256" key="9">
    <source>
        <dbReference type="ARBA" id="ARBA00023002"/>
    </source>
</evidence>
<comment type="pathway">
    <text evidence="3">Secondary metabolite biosynthesis; terpenoid biosynthesis.</text>
</comment>
<feature type="transmembrane region" description="Helical" evidence="13">
    <location>
        <begin position="15"/>
        <end position="34"/>
    </location>
</feature>
<dbReference type="PANTHER" id="PTHR24305:SF166">
    <property type="entry name" value="CYTOCHROME P450 12A4, MITOCHONDRIAL-RELATED"/>
    <property type="match status" value="1"/>
</dbReference>
<keyword evidence="5" id="KW-0349">Heme</keyword>
<comment type="cofactor">
    <cofactor evidence="1">
        <name>heme</name>
        <dbReference type="ChEBI" id="CHEBI:30413"/>
    </cofactor>
</comment>
<evidence type="ECO:0000256" key="7">
    <source>
        <dbReference type="ARBA" id="ARBA00022723"/>
    </source>
</evidence>
<dbReference type="Pfam" id="PF00067">
    <property type="entry name" value="p450"/>
    <property type="match status" value="1"/>
</dbReference>
<proteinExistence type="inferred from homology"/>
<protein>
    <submittedName>
        <fullName evidence="14">Cytochrome P450</fullName>
    </submittedName>
</protein>
<keyword evidence="6 13" id="KW-0812">Transmembrane</keyword>
<dbReference type="InterPro" id="IPR050121">
    <property type="entry name" value="Cytochrome_P450_monoxygenase"/>
</dbReference>
<evidence type="ECO:0000256" key="1">
    <source>
        <dbReference type="ARBA" id="ARBA00001971"/>
    </source>
</evidence>
<evidence type="ECO:0000313" key="15">
    <source>
        <dbReference type="Proteomes" id="UP000623467"/>
    </source>
</evidence>
<reference evidence="14" key="1">
    <citation type="submission" date="2020-05" db="EMBL/GenBank/DDBJ databases">
        <title>Mycena genomes resolve the evolution of fungal bioluminescence.</title>
        <authorList>
            <person name="Tsai I.J."/>
        </authorList>
    </citation>
    <scope>NUCLEOTIDE SEQUENCE</scope>
    <source>
        <strain evidence="14">160909Yilan</strain>
    </source>
</reference>
<dbReference type="InterPro" id="IPR036396">
    <property type="entry name" value="Cyt_P450_sf"/>
</dbReference>
<dbReference type="PANTHER" id="PTHR24305">
    <property type="entry name" value="CYTOCHROME P450"/>
    <property type="match status" value="1"/>
</dbReference>
<dbReference type="GO" id="GO:0016705">
    <property type="term" value="F:oxidoreductase activity, acting on paired donors, with incorporation or reduction of molecular oxygen"/>
    <property type="evidence" value="ECO:0007669"/>
    <property type="project" value="InterPro"/>
</dbReference>
<dbReference type="AlphaFoldDB" id="A0A8H7CTZ1"/>
<evidence type="ECO:0000256" key="5">
    <source>
        <dbReference type="ARBA" id="ARBA00022617"/>
    </source>
</evidence>
<evidence type="ECO:0000256" key="6">
    <source>
        <dbReference type="ARBA" id="ARBA00022692"/>
    </source>
</evidence>
<dbReference type="Proteomes" id="UP000623467">
    <property type="component" value="Unassembled WGS sequence"/>
</dbReference>
<evidence type="ECO:0000256" key="8">
    <source>
        <dbReference type="ARBA" id="ARBA00022989"/>
    </source>
</evidence>
<evidence type="ECO:0000256" key="3">
    <source>
        <dbReference type="ARBA" id="ARBA00004721"/>
    </source>
</evidence>
<dbReference type="GO" id="GO:0005506">
    <property type="term" value="F:iron ion binding"/>
    <property type="evidence" value="ECO:0007669"/>
    <property type="project" value="InterPro"/>
</dbReference>
<keyword evidence="11" id="KW-0503">Monooxygenase</keyword>
<evidence type="ECO:0000256" key="4">
    <source>
        <dbReference type="ARBA" id="ARBA00010617"/>
    </source>
</evidence>
<dbReference type="GO" id="GO:0020037">
    <property type="term" value="F:heme binding"/>
    <property type="evidence" value="ECO:0007669"/>
    <property type="project" value="InterPro"/>
</dbReference>
<evidence type="ECO:0000313" key="14">
    <source>
        <dbReference type="EMBL" id="KAF7347951.1"/>
    </source>
</evidence>
<dbReference type="SUPFAM" id="SSF48264">
    <property type="entry name" value="Cytochrome P450"/>
    <property type="match status" value="1"/>
</dbReference>
<dbReference type="Gene3D" id="1.10.630.10">
    <property type="entry name" value="Cytochrome P450"/>
    <property type="match status" value="1"/>
</dbReference>
<keyword evidence="7" id="KW-0479">Metal-binding</keyword>
<gene>
    <name evidence="14" type="ORF">MSAN_01747200</name>
</gene>
<evidence type="ECO:0000256" key="12">
    <source>
        <dbReference type="ARBA" id="ARBA00023136"/>
    </source>
</evidence>
<comment type="caution">
    <text evidence="14">The sequence shown here is derived from an EMBL/GenBank/DDBJ whole genome shotgun (WGS) entry which is preliminary data.</text>
</comment>